<organism evidence="1 2">
    <name type="scientific">Knipowitschia caucasica</name>
    <name type="common">Caucasian dwarf goby</name>
    <name type="synonym">Pomatoschistus caucasicus</name>
    <dbReference type="NCBI Taxonomy" id="637954"/>
    <lineage>
        <taxon>Eukaryota</taxon>
        <taxon>Metazoa</taxon>
        <taxon>Chordata</taxon>
        <taxon>Craniata</taxon>
        <taxon>Vertebrata</taxon>
        <taxon>Euteleostomi</taxon>
        <taxon>Actinopterygii</taxon>
        <taxon>Neopterygii</taxon>
        <taxon>Teleostei</taxon>
        <taxon>Neoteleostei</taxon>
        <taxon>Acanthomorphata</taxon>
        <taxon>Gobiaria</taxon>
        <taxon>Gobiiformes</taxon>
        <taxon>Gobioidei</taxon>
        <taxon>Gobiidae</taxon>
        <taxon>Gobiinae</taxon>
        <taxon>Knipowitschia</taxon>
    </lineage>
</organism>
<keyword evidence="2" id="KW-1185">Reference proteome</keyword>
<proteinExistence type="predicted"/>
<dbReference type="Proteomes" id="UP001497482">
    <property type="component" value="Chromosome 18"/>
</dbReference>
<protein>
    <submittedName>
        <fullName evidence="1">Uncharacterized protein</fullName>
    </submittedName>
</protein>
<dbReference type="AlphaFoldDB" id="A0AAV2KHN0"/>
<name>A0AAV2KHN0_KNICA</name>
<evidence type="ECO:0000313" key="1">
    <source>
        <dbReference type="EMBL" id="CAL1587490.1"/>
    </source>
</evidence>
<gene>
    <name evidence="1" type="ORF">KC01_LOCUS17449</name>
</gene>
<dbReference type="EMBL" id="OZ035840">
    <property type="protein sequence ID" value="CAL1587490.1"/>
    <property type="molecule type" value="Genomic_DNA"/>
</dbReference>
<evidence type="ECO:0000313" key="2">
    <source>
        <dbReference type="Proteomes" id="UP001497482"/>
    </source>
</evidence>
<accession>A0AAV2KHN0</accession>
<sequence length="171" mass="17665">MGLELSMVLKSILPFTPSTETKSLKVVDAALGPELDPDSSLGLESWTFALTLASLELVLPPAAPDALSYDAFHLEGSLPSLWASPPQVTPLSLGLSPSAHSPLSGPLPLRSLPSLWASPPQVTPLSLGLSVGLSLGPLPLRSLPSLWASPPQVTPLSLGLSPSPQLTSLSL</sequence>
<reference evidence="1 2" key="1">
    <citation type="submission" date="2024-04" db="EMBL/GenBank/DDBJ databases">
        <authorList>
            <person name="Waldvogel A.-M."/>
            <person name="Schoenle A."/>
        </authorList>
    </citation>
    <scope>NUCLEOTIDE SEQUENCE [LARGE SCALE GENOMIC DNA]</scope>
</reference>